<protein>
    <submittedName>
        <fullName evidence="2">Uncharacterized protein</fullName>
    </submittedName>
</protein>
<dbReference type="EMBL" id="NSIT01000080">
    <property type="protein sequence ID" value="PJE79286.1"/>
    <property type="molecule type" value="Genomic_DNA"/>
</dbReference>
<feature type="region of interest" description="Disordered" evidence="1">
    <location>
        <begin position="336"/>
        <end position="383"/>
    </location>
</feature>
<evidence type="ECO:0000256" key="1">
    <source>
        <dbReference type="SAM" id="MobiDB-lite"/>
    </source>
</evidence>
<dbReference type="AlphaFoldDB" id="A0A2H9T7T8"/>
<comment type="caution">
    <text evidence="2">The sequence shown here is derived from an EMBL/GenBank/DDBJ whole genome shotgun (WGS) entry which is preliminary data.</text>
</comment>
<feature type="compositionally biased region" description="Pro residues" evidence="1">
    <location>
        <begin position="358"/>
        <end position="382"/>
    </location>
</feature>
<accession>A0A2H9T7T8</accession>
<name>A0A2H9T7T8_9ZZZZ</name>
<gene>
    <name evidence="2" type="ORF">CI610_01751</name>
</gene>
<evidence type="ECO:0000313" key="2">
    <source>
        <dbReference type="EMBL" id="PJE79286.1"/>
    </source>
</evidence>
<proteinExistence type="predicted"/>
<reference evidence="2" key="1">
    <citation type="journal article" date="2017" name="Appl. Environ. Microbiol.">
        <title>Molecular characterization of an Endozoicomonas-like organism causing infection in king scallop Pecten maximus L.</title>
        <authorList>
            <person name="Cano I."/>
            <person name="van Aerle R."/>
            <person name="Ross S."/>
            <person name="Verner-Jeffreys D.W."/>
            <person name="Paley R.K."/>
            <person name="Rimmer G."/>
            <person name="Ryder D."/>
            <person name="Hooper P."/>
            <person name="Stone D."/>
            <person name="Feist S.W."/>
        </authorList>
    </citation>
    <scope>NUCLEOTIDE SEQUENCE</scope>
</reference>
<sequence>MGFFEALLSPVGKVFGGVQKAYDDTVISGRRARAEELNAEKKQQQQIAYNRVATLEQQRKSNPEAWGVPEQLQLYNAYGNAGIDPEKRLKYQQQREQQQLFQEAFDQIEDPVKRLNVLNKNTVQNVKFSGGTAYNPYDTENWYVGSTSKNRAEARQAQQEAELNQLRTQTVKTFLEDPDINPMLKMDAAQDKSVFKGERITVDDGKGNLSTSYAVLTPSGEMRAAPVLEKGTGNPLKIPTTTRTGQQYKLTRSPPEEWNYIYQNKAKSDSFGIRPSAYEVLTNSLEDWTRGQYGKPIPVDIKTMIKRENMTDKEKGDLLALVDSYEAATEKINQPAQATVRKPTGKLPAIPDSQYIPSPLPVTPPDLTTPPPTPEPQAPPKQPLTTQAIGEAMQEISSGKPSGQVLNGLEQQGYDLSQESIGLMAVNAVNQGVPPEVIQQYFSALGIQWNPGNPSHAQ</sequence>
<organism evidence="2">
    <name type="scientific">invertebrate metagenome</name>
    <dbReference type="NCBI Taxonomy" id="1711999"/>
    <lineage>
        <taxon>unclassified sequences</taxon>
        <taxon>metagenomes</taxon>
        <taxon>organismal metagenomes</taxon>
    </lineage>
</organism>